<dbReference type="GO" id="GO:0008270">
    <property type="term" value="F:zinc ion binding"/>
    <property type="evidence" value="ECO:0007669"/>
    <property type="project" value="UniProtKB-KW"/>
</dbReference>
<keyword evidence="3" id="KW-0862">Zinc</keyword>
<comment type="caution">
    <text evidence="6">The sequence shown here is derived from an EMBL/GenBank/DDBJ whole genome shotgun (WGS) entry which is preliminary data.</text>
</comment>
<dbReference type="Pfam" id="PF21157">
    <property type="entry name" value="DksA_N"/>
    <property type="match status" value="1"/>
</dbReference>
<organism evidence="6">
    <name type="scientific">hydrocarbon metagenome</name>
    <dbReference type="NCBI Taxonomy" id="938273"/>
    <lineage>
        <taxon>unclassified sequences</taxon>
        <taxon>metagenomes</taxon>
        <taxon>ecological metagenomes</taxon>
    </lineage>
</organism>
<keyword evidence="1" id="KW-0479">Metal-binding</keyword>
<evidence type="ECO:0000256" key="3">
    <source>
        <dbReference type="ARBA" id="ARBA00022833"/>
    </source>
</evidence>
<dbReference type="PROSITE" id="PS51128">
    <property type="entry name" value="ZF_DKSA_2"/>
    <property type="match status" value="1"/>
</dbReference>
<dbReference type="AlphaFoldDB" id="A0A0W8G2W1"/>
<gene>
    <name evidence="6" type="ORF">ASZ90_002792</name>
</gene>
<dbReference type="InterPro" id="IPR037187">
    <property type="entry name" value="DnaK_N"/>
</dbReference>
<feature type="domain" description="Zinc finger DksA/TraR C4-type" evidence="4">
    <location>
        <begin position="121"/>
        <end position="155"/>
    </location>
</feature>
<dbReference type="EMBL" id="LNQE01000336">
    <property type="protein sequence ID" value="KUG27356.1"/>
    <property type="molecule type" value="Genomic_DNA"/>
</dbReference>
<dbReference type="InterPro" id="IPR048489">
    <property type="entry name" value="DksA_N"/>
</dbReference>
<evidence type="ECO:0000256" key="2">
    <source>
        <dbReference type="ARBA" id="ARBA00022771"/>
    </source>
</evidence>
<dbReference type="InterPro" id="IPR000962">
    <property type="entry name" value="Znf_DskA_TraR"/>
</dbReference>
<sequence>MHPPSPRKGEGTTSRRPCKNFMDGACRPHALCPACLFFTKEIAMEQHQVMKFTEMLKQMMRDILAKSNVTIHSLAQETACHADLADRAAHESDRNMMLIMSQRDRVLLEEIRNALERVDLGEYGICFECGEDIGVARLAAQPTATLCVHCKSALENERMHMSTPYGASEYLFDK</sequence>
<reference evidence="6" key="1">
    <citation type="journal article" date="2015" name="Proc. Natl. Acad. Sci. U.S.A.">
        <title>Networks of energetic and metabolic interactions define dynamics in microbial communities.</title>
        <authorList>
            <person name="Embree M."/>
            <person name="Liu J.K."/>
            <person name="Al-Bassam M.M."/>
            <person name="Zengler K."/>
        </authorList>
    </citation>
    <scope>NUCLEOTIDE SEQUENCE</scope>
</reference>
<protein>
    <submittedName>
        <fullName evidence="6">C4-type zinc finger protein, dksa/trar family</fullName>
    </submittedName>
</protein>
<evidence type="ECO:0000259" key="5">
    <source>
        <dbReference type="Pfam" id="PF21157"/>
    </source>
</evidence>
<dbReference type="PANTHER" id="PTHR33823">
    <property type="entry name" value="RNA POLYMERASE-BINDING TRANSCRIPTION FACTOR DKSA-RELATED"/>
    <property type="match status" value="1"/>
</dbReference>
<keyword evidence="2" id="KW-0863">Zinc-finger</keyword>
<evidence type="ECO:0000259" key="4">
    <source>
        <dbReference type="Pfam" id="PF01258"/>
    </source>
</evidence>
<dbReference type="Pfam" id="PF01258">
    <property type="entry name" value="zf-dskA_traR"/>
    <property type="match status" value="1"/>
</dbReference>
<accession>A0A0W8G2W1</accession>
<evidence type="ECO:0000313" key="6">
    <source>
        <dbReference type="EMBL" id="KUG27356.1"/>
    </source>
</evidence>
<dbReference type="PANTHER" id="PTHR33823:SF2">
    <property type="entry name" value="RNA POLYMERASE-BINDING TRANSCRIPTION FACTOR DKSA"/>
    <property type="match status" value="1"/>
</dbReference>
<feature type="domain" description="DnaK suppressor protein DksA N-terminal" evidence="5">
    <location>
        <begin position="48"/>
        <end position="118"/>
    </location>
</feature>
<evidence type="ECO:0000256" key="1">
    <source>
        <dbReference type="ARBA" id="ARBA00022723"/>
    </source>
</evidence>
<dbReference type="SUPFAM" id="SSF109635">
    <property type="entry name" value="DnaK suppressor protein DksA, alpha-hairpin domain"/>
    <property type="match status" value="1"/>
</dbReference>
<dbReference type="SUPFAM" id="SSF57716">
    <property type="entry name" value="Glucocorticoid receptor-like (DNA-binding domain)"/>
    <property type="match status" value="1"/>
</dbReference>
<name>A0A0W8G2W1_9ZZZZ</name>
<dbReference type="Gene3D" id="1.20.120.910">
    <property type="entry name" value="DksA, coiled-coil domain"/>
    <property type="match status" value="1"/>
</dbReference>
<proteinExistence type="predicted"/>